<dbReference type="NCBIfam" id="NF003828">
    <property type="entry name" value="PRK05416.1"/>
    <property type="match status" value="1"/>
</dbReference>
<evidence type="ECO:0000313" key="8">
    <source>
        <dbReference type="Proteomes" id="UP000070467"/>
    </source>
</evidence>
<dbReference type="Pfam" id="PF03668">
    <property type="entry name" value="RapZ-like_N"/>
    <property type="match status" value="1"/>
</dbReference>
<evidence type="ECO:0000313" key="7">
    <source>
        <dbReference type="EMBL" id="KXB58845.1"/>
    </source>
</evidence>
<gene>
    <name evidence="7" type="ORF">HMPREF1871_00158</name>
</gene>
<keyword evidence="3 4" id="KW-0342">GTP-binding</keyword>
<dbReference type="InterPro" id="IPR053930">
    <property type="entry name" value="RapZ-like_N"/>
</dbReference>
<evidence type="ECO:0000256" key="3">
    <source>
        <dbReference type="ARBA" id="ARBA00023134"/>
    </source>
</evidence>
<reference evidence="7 8" key="1">
    <citation type="submission" date="2016-01" db="EMBL/GenBank/DDBJ databases">
        <authorList>
            <person name="Mitreva M."/>
            <person name="Pepin K.H."/>
            <person name="Mihindukulasuriya K.A."/>
            <person name="Fulton R."/>
            <person name="Fronick C."/>
            <person name="O'Laughlin M."/>
            <person name="Miner T."/>
            <person name="Herter B."/>
            <person name="Rosa B.A."/>
            <person name="Cordes M."/>
            <person name="Tomlinson C."/>
            <person name="Wollam A."/>
            <person name="Palsikar V.B."/>
            <person name="Mardis E.R."/>
            <person name="Wilson R.K."/>
        </authorList>
    </citation>
    <scope>NUCLEOTIDE SEQUENCE [LARGE SCALE GENOMIC DNA]</scope>
    <source>
        <strain evidence="7 8">KA00071</strain>
    </source>
</reference>
<keyword evidence="2 4" id="KW-0067">ATP-binding</keyword>
<evidence type="ECO:0000259" key="5">
    <source>
        <dbReference type="Pfam" id="PF03668"/>
    </source>
</evidence>
<evidence type="ECO:0000256" key="2">
    <source>
        <dbReference type="ARBA" id="ARBA00022840"/>
    </source>
</evidence>
<protein>
    <recommendedName>
        <fullName evidence="9">Nucleotide-binding protein</fullName>
    </recommendedName>
</protein>
<dbReference type="PANTHER" id="PTHR30448:SF0">
    <property type="entry name" value="RNASE ADAPTER PROTEIN RAPZ"/>
    <property type="match status" value="1"/>
</dbReference>
<dbReference type="Proteomes" id="UP000070467">
    <property type="component" value="Unassembled WGS sequence"/>
</dbReference>
<evidence type="ECO:0000256" key="1">
    <source>
        <dbReference type="ARBA" id="ARBA00022741"/>
    </source>
</evidence>
<proteinExistence type="inferred from homology"/>
<dbReference type="PANTHER" id="PTHR30448">
    <property type="entry name" value="RNASE ADAPTER PROTEIN RAPZ"/>
    <property type="match status" value="1"/>
</dbReference>
<dbReference type="PIRSF" id="PIRSF005052">
    <property type="entry name" value="P-loopkin"/>
    <property type="match status" value="1"/>
</dbReference>
<dbReference type="Gene3D" id="3.40.50.300">
    <property type="entry name" value="P-loop containing nucleotide triphosphate hydrolases"/>
    <property type="match status" value="1"/>
</dbReference>
<sequence>MKKDLVIITGLSGAGKNTALNIFEDFGYFCVDNMPSLLVDSFLKILNEKNIKKAAFIIDIRSKKFSIELGHLIQNVLKDDNFNIKLVYIECSDEVLVNRYKEKRKNHPLSKESNLLDGIKEEREIMKTVKAQANYIYDTTNITTKDLVKKISNDFNIKKEESYHVVISSFGYKYGIPIDADNIIDVRFLKNPFYVEKLKEKNGFSDDVYNYVMNDEQTQEFYKKLRDLILYMIEKYKYEGRDKVSIAIGCTGGKHRSVSIARTLYKDIVEKKYKTYISHRDIKR</sequence>
<dbReference type="Pfam" id="PF22740">
    <property type="entry name" value="PapZ_C"/>
    <property type="match status" value="1"/>
</dbReference>
<comment type="caution">
    <text evidence="7">The sequence shown here is derived from an EMBL/GenBank/DDBJ whole genome shotgun (WGS) entry which is preliminary data.</text>
</comment>
<dbReference type="HAMAP" id="MF_00636">
    <property type="entry name" value="RapZ_like"/>
    <property type="match status" value="1"/>
</dbReference>
<dbReference type="InterPro" id="IPR027417">
    <property type="entry name" value="P-loop_NTPase"/>
</dbReference>
<evidence type="ECO:0000256" key="4">
    <source>
        <dbReference type="HAMAP-Rule" id="MF_00636"/>
    </source>
</evidence>
<keyword evidence="1 4" id="KW-0547">Nucleotide-binding</keyword>
<dbReference type="InterPro" id="IPR005337">
    <property type="entry name" value="RapZ-like"/>
</dbReference>
<dbReference type="InterPro" id="IPR053931">
    <property type="entry name" value="RapZ_C"/>
</dbReference>
<name>A0ABR5TNB2_9BACL</name>
<evidence type="ECO:0008006" key="9">
    <source>
        <dbReference type="Google" id="ProtNLM"/>
    </source>
</evidence>
<feature type="binding site" evidence="4">
    <location>
        <begin position="10"/>
        <end position="17"/>
    </location>
    <ligand>
        <name>ATP</name>
        <dbReference type="ChEBI" id="CHEBI:30616"/>
    </ligand>
</feature>
<dbReference type="SUPFAM" id="SSF52540">
    <property type="entry name" value="P-loop containing nucleoside triphosphate hydrolases"/>
    <property type="match status" value="1"/>
</dbReference>
<dbReference type="EMBL" id="LSDB01000004">
    <property type="protein sequence ID" value="KXB58845.1"/>
    <property type="molecule type" value="Genomic_DNA"/>
</dbReference>
<keyword evidence="8" id="KW-1185">Reference proteome</keyword>
<feature type="domain" description="RapZ C-terminal" evidence="6">
    <location>
        <begin position="164"/>
        <end position="283"/>
    </location>
</feature>
<feature type="domain" description="RapZ-like N-terminal" evidence="5">
    <location>
        <begin position="4"/>
        <end position="156"/>
    </location>
</feature>
<accession>A0ABR5TNB2</accession>
<dbReference type="RefSeq" id="WP_066128658.1">
    <property type="nucleotide sequence ID" value="NZ_KQ959857.1"/>
</dbReference>
<evidence type="ECO:0000259" key="6">
    <source>
        <dbReference type="Pfam" id="PF22740"/>
    </source>
</evidence>
<feature type="binding site" evidence="4">
    <location>
        <begin position="59"/>
        <end position="62"/>
    </location>
    <ligand>
        <name>GTP</name>
        <dbReference type="ChEBI" id="CHEBI:37565"/>
    </ligand>
</feature>
<organism evidence="7 8">
    <name type="scientific">Gemelliphila asaccharolytica</name>
    <dbReference type="NCBI Taxonomy" id="502393"/>
    <lineage>
        <taxon>Bacteria</taxon>
        <taxon>Bacillati</taxon>
        <taxon>Bacillota</taxon>
        <taxon>Bacilli</taxon>
        <taxon>Bacillales</taxon>
        <taxon>Gemellaceae</taxon>
        <taxon>Gemelliphila</taxon>
    </lineage>
</organism>